<dbReference type="Pfam" id="PF13564">
    <property type="entry name" value="DoxX_2"/>
    <property type="match status" value="1"/>
</dbReference>
<evidence type="ECO:0000313" key="7">
    <source>
        <dbReference type="Proteomes" id="UP000035996"/>
    </source>
</evidence>
<keyword evidence="7" id="KW-1185">Reference proteome</keyword>
<evidence type="ECO:0000313" key="6">
    <source>
        <dbReference type="EMBL" id="KMM37914.1"/>
    </source>
</evidence>
<dbReference type="Proteomes" id="UP000035996">
    <property type="component" value="Unassembled WGS sequence"/>
</dbReference>
<dbReference type="AlphaFoldDB" id="A0A0J6D0Z0"/>
<dbReference type="STRING" id="157733.AB986_00835"/>
<reference evidence="6" key="1">
    <citation type="submission" date="2015-06" db="EMBL/GenBank/DDBJ databases">
        <authorList>
            <person name="Liu B."/>
            <person name="Wang J."/>
            <person name="Zhu Y."/>
            <person name="Liu G."/>
            <person name="Chen Q."/>
            <person name="Zheng C."/>
            <person name="Che J."/>
            <person name="Ge C."/>
            <person name="Shi H."/>
            <person name="Pan Z."/>
            <person name="Liu X."/>
        </authorList>
    </citation>
    <scope>NUCLEOTIDE SEQUENCE [LARGE SCALE GENOMIC DNA]</scope>
    <source>
        <strain evidence="6">DSM 16346</strain>
    </source>
</reference>
<accession>A0A0J6D0Z0</accession>
<evidence type="ECO:0000256" key="4">
    <source>
        <dbReference type="ARBA" id="ARBA00023136"/>
    </source>
</evidence>
<keyword evidence="3 5" id="KW-1133">Transmembrane helix</keyword>
<dbReference type="PATRIC" id="fig|157733.3.peg.2368"/>
<evidence type="ECO:0000256" key="3">
    <source>
        <dbReference type="ARBA" id="ARBA00022989"/>
    </source>
</evidence>
<evidence type="ECO:0000256" key="1">
    <source>
        <dbReference type="ARBA" id="ARBA00004141"/>
    </source>
</evidence>
<evidence type="ECO:0000256" key="2">
    <source>
        <dbReference type="ARBA" id="ARBA00022692"/>
    </source>
</evidence>
<dbReference type="RefSeq" id="WP_048308998.1">
    <property type="nucleotide sequence ID" value="NZ_CP119526.1"/>
</dbReference>
<evidence type="ECO:0000256" key="5">
    <source>
        <dbReference type="SAM" id="Phobius"/>
    </source>
</evidence>
<dbReference type="PANTHER" id="PTHR36974:SF1">
    <property type="entry name" value="DOXX FAMILY MEMBRANE PROTEIN"/>
    <property type="match status" value="1"/>
</dbReference>
<dbReference type="EMBL" id="LELK01000001">
    <property type="protein sequence ID" value="KMM37914.1"/>
    <property type="molecule type" value="Genomic_DNA"/>
</dbReference>
<keyword evidence="4 5" id="KW-0472">Membrane</keyword>
<comment type="caution">
    <text evidence="6">The sequence shown here is derived from an EMBL/GenBank/DDBJ whole genome shotgun (WGS) entry which is preliminary data.</text>
</comment>
<name>A0A0J6D0Z0_9BACL</name>
<organism evidence="6 7">
    <name type="scientific">Guptibacillus hwajinpoensis</name>
    <dbReference type="NCBI Taxonomy" id="208199"/>
    <lineage>
        <taxon>Bacteria</taxon>
        <taxon>Bacillati</taxon>
        <taxon>Bacillota</taxon>
        <taxon>Bacilli</taxon>
        <taxon>Bacillales</taxon>
        <taxon>Guptibacillaceae</taxon>
        <taxon>Guptibacillus</taxon>
    </lineage>
</organism>
<keyword evidence="2 5" id="KW-0812">Transmembrane</keyword>
<dbReference type="GO" id="GO:0016020">
    <property type="term" value="C:membrane"/>
    <property type="evidence" value="ECO:0007669"/>
    <property type="project" value="UniProtKB-SubCell"/>
</dbReference>
<dbReference type="InterPro" id="IPR032808">
    <property type="entry name" value="DoxX"/>
</dbReference>
<gene>
    <name evidence="6" type="ORF">AB986_00835</name>
</gene>
<feature type="transmembrane region" description="Helical" evidence="5">
    <location>
        <begin position="44"/>
        <end position="62"/>
    </location>
</feature>
<dbReference type="PANTHER" id="PTHR36974">
    <property type="entry name" value="MEMBRANE PROTEIN-RELATED"/>
    <property type="match status" value="1"/>
</dbReference>
<comment type="subcellular location">
    <subcellularLocation>
        <location evidence="1">Membrane</location>
        <topology evidence="1">Multi-pass membrane protein</topology>
    </subcellularLocation>
</comment>
<evidence type="ECO:0008006" key="8">
    <source>
        <dbReference type="Google" id="ProtNLM"/>
    </source>
</evidence>
<sequence length="131" mass="14998">MIKALRMIALVLFAFFFVFAGIAHFAEGEGFAAMLPLWIPFRLELVYVTGLLEIILAVLLLWPSTRKQARFWTVVYLIVIFPANIYAAIAGIPAPGQEEANQTLLWVRLLFQPLLIWWVYWAAKPKDSMTK</sequence>
<feature type="transmembrane region" description="Helical" evidence="5">
    <location>
        <begin position="74"/>
        <end position="93"/>
    </location>
</feature>
<feature type="transmembrane region" description="Helical" evidence="5">
    <location>
        <begin position="105"/>
        <end position="123"/>
    </location>
</feature>
<dbReference type="OrthoDB" id="327939at2"/>
<protein>
    <recommendedName>
        <fullName evidence="8">DoxX family protein</fullName>
    </recommendedName>
</protein>
<proteinExistence type="predicted"/>